<dbReference type="Proteomes" id="UP000284892">
    <property type="component" value="Unassembled WGS sequence"/>
</dbReference>
<dbReference type="Gene3D" id="3.10.450.50">
    <property type="match status" value="1"/>
</dbReference>
<sequence>MTAKEVARAFYDLDLVKDTNAISHFHPECELQWNSTKGFTTFNYKGIKNMLEGVQNSFLSFKYRLSHLLEDDNIITARYTIYVTAIETPDMEQPLAHFISIWHVKEGKLFKGFEISQQVDESVSSINSYSEIKV</sequence>
<comment type="caution">
    <text evidence="1">The sequence shown here is derived from an EMBL/GenBank/DDBJ whole genome shotgun (WGS) entry which is preliminary data.</text>
</comment>
<dbReference type="RefSeq" id="WP_120200641.1">
    <property type="nucleotide sequence ID" value="NZ_RAQJ01000002.1"/>
</dbReference>
<dbReference type="AlphaFoldDB" id="A0A420DMC1"/>
<dbReference type="OrthoDB" id="1452256at2"/>
<proteinExistence type="predicted"/>
<protein>
    <recommendedName>
        <fullName evidence="3">SnoaL-like protein</fullName>
    </recommendedName>
</protein>
<organism evidence="1 2">
    <name type="scientific">Ichthyenterobacterium magnum</name>
    <dbReference type="NCBI Taxonomy" id="1230530"/>
    <lineage>
        <taxon>Bacteria</taxon>
        <taxon>Pseudomonadati</taxon>
        <taxon>Bacteroidota</taxon>
        <taxon>Flavobacteriia</taxon>
        <taxon>Flavobacteriales</taxon>
        <taxon>Flavobacteriaceae</taxon>
        <taxon>Ichthyenterobacterium</taxon>
    </lineage>
</organism>
<evidence type="ECO:0000313" key="1">
    <source>
        <dbReference type="EMBL" id="RKE95327.1"/>
    </source>
</evidence>
<name>A0A420DMC1_9FLAO</name>
<dbReference type="InterPro" id="IPR032710">
    <property type="entry name" value="NTF2-like_dom_sf"/>
</dbReference>
<dbReference type="SUPFAM" id="SSF54427">
    <property type="entry name" value="NTF2-like"/>
    <property type="match status" value="1"/>
</dbReference>
<reference evidence="1 2" key="1">
    <citation type="submission" date="2018-09" db="EMBL/GenBank/DDBJ databases">
        <title>Genomic Encyclopedia of Archaeal and Bacterial Type Strains, Phase II (KMG-II): from individual species to whole genera.</title>
        <authorList>
            <person name="Goeker M."/>
        </authorList>
    </citation>
    <scope>NUCLEOTIDE SEQUENCE [LARGE SCALE GENOMIC DNA]</scope>
    <source>
        <strain evidence="1 2">DSM 26283</strain>
    </source>
</reference>
<keyword evidence="2" id="KW-1185">Reference proteome</keyword>
<evidence type="ECO:0008006" key="3">
    <source>
        <dbReference type="Google" id="ProtNLM"/>
    </source>
</evidence>
<dbReference type="EMBL" id="RAQJ01000002">
    <property type="protein sequence ID" value="RKE95327.1"/>
    <property type="molecule type" value="Genomic_DNA"/>
</dbReference>
<evidence type="ECO:0000313" key="2">
    <source>
        <dbReference type="Proteomes" id="UP000284892"/>
    </source>
</evidence>
<accession>A0A420DMC1</accession>
<gene>
    <name evidence="1" type="ORF">BXY80_1514</name>
</gene>